<proteinExistence type="predicted"/>
<protein>
    <submittedName>
        <fullName evidence="1">Uncharacterized protein</fullName>
    </submittedName>
</protein>
<dbReference type="Proteomes" id="UP000805193">
    <property type="component" value="Unassembled WGS sequence"/>
</dbReference>
<reference evidence="1 2" key="1">
    <citation type="journal article" date="2020" name="Cell">
        <title>Large-Scale Comparative Analyses of Tick Genomes Elucidate Their Genetic Diversity and Vector Capacities.</title>
        <authorList>
            <consortium name="Tick Genome and Microbiome Consortium (TIGMIC)"/>
            <person name="Jia N."/>
            <person name="Wang J."/>
            <person name="Shi W."/>
            <person name="Du L."/>
            <person name="Sun Y."/>
            <person name="Zhan W."/>
            <person name="Jiang J.F."/>
            <person name="Wang Q."/>
            <person name="Zhang B."/>
            <person name="Ji P."/>
            <person name="Bell-Sakyi L."/>
            <person name="Cui X.M."/>
            <person name="Yuan T.T."/>
            <person name="Jiang B.G."/>
            <person name="Yang W.F."/>
            <person name="Lam T.T."/>
            <person name="Chang Q.C."/>
            <person name="Ding S.J."/>
            <person name="Wang X.J."/>
            <person name="Zhu J.G."/>
            <person name="Ruan X.D."/>
            <person name="Zhao L."/>
            <person name="Wei J.T."/>
            <person name="Ye R.Z."/>
            <person name="Que T.C."/>
            <person name="Du C.H."/>
            <person name="Zhou Y.H."/>
            <person name="Cheng J.X."/>
            <person name="Dai P.F."/>
            <person name="Guo W.B."/>
            <person name="Han X.H."/>
            <person name="Huang E.J."/>
            <person name="Li L.F."/>
            <person name="Wei W."/>
            <person name="Gao Y.C."/>
            <person name="Liu J.Z."/>
            <person name="Shao H.Z."/>
            <person name="Wang X."/>
            <person name="Wang C.C."/>
            <person name="Yang T.C."/>
            <person name="Huo Q.B."/>
            <person name="Li W."/>
            <person name="Chen H.Y."/>
            <person name="Chen S.E."/>
            <person name="Zhou L.G."/>
            <person name="Ni X.B."/>
            <person name="Tian J.H."/>
            <person name="Sheng Y."/>
            <person name="Liu T."/>
            <person name="Pan Y.S."/>
            <person name="Xia L.Y."/>
            <person name="Li J."/>
            <person name="Zhao F."/>
            <person name="Cao W.C."/>
        </authorList>
    </citation>
    <scope>NUCLEOTIDE SEQUENCE [LARGE SCALE GENOMIC DNA]</scope>
    <source>
        <strain evidence="1">Iper-2018</strain>
    </source>
</reference>
<name>A0AC60NT79_IXOPE</name>
<organism evidence="1 2">
    <name type="scientific">Ixodes persulcatus</name>
    <name type="common">Taiga tick</name>
    <dbReference type="NCBI Taxonomy" id="34615"/>
    <lineage>
        <taxon>Eukaryota</taxon>
        <taxon>Metazoa</taxon>
        <taxon>Ecdysozoa</taxon>
        <taxon>Arthropoda</taxon>
        <taxon>Chelicerata</taxon>
        <taxon>Arachnida</taxon>
        <taxon>Acari</taxon>
        <taxon>Parasitiformes</taxon>
        <taxon>Ixodida</taxon>
        <taxon>Ixodoidea</taxon>
        <taxon>Ixodidae</taxon>
        <taxon>Ixodinae</taxon>
        <taxon>Ixodes</taxon>
    </lineage>
</organism>
<accession>A0AC60NT79</accession>
<evidence type="ECO:0000313" key="2">
    <source>
        <dbReference type="Proteomes" id="UP000805193"/>
    </source>
</evidence>
<gene>
    <name evidence="1" type="ORF">HPB47_012533</name>
</gene>
<sequence length="353" mass="40054">MAHWIDGDWVLPSATLQGRHVPERHTAEQCAREVLEAAMAWEIDQKVEAVCTDNARNICFGVERDSFQSLKCAAHTLQLCIHKVLSDDGASKATVPRLTDVDWDMIEQLWEALRSLLEVTELLGRDKYVTQSVLILAIKLLKNKIRVNDCDPAFICCFKALLVDSIDERLSAWPHYNDYEMATCLDPRFKSVTCIGNDRREQVWQGLSQLAHKATSRVSLLQLSNLGQARKRLKRWNDKDESIKDLEERLRDGALNLDGFLQKMQQYGREQPFQRRRSRMAVPGHSLPRALVKGATPASRLGLTMVAAYCHPALVLGHPGLLDMYPDTQRVYTTKQAEILRLPGGPRQQEPTC</sequence>
<comment type="caution">
    <text evidence="1">The sequence shown here is derived from an EMBL/GenBank/DDBJ whole genome shotgun (WGS) entry which is preliminary data.</text>
</comment>
<evidence type="ECO:0000313" key="1">
    <source>
        <dbReference type="EMBL" id="KAG0410346.1"/>
    </source>
</evidence>
<dbReference type="EMBL" id="JABSTQ010011531">
    <property type="protein sequence ID" value="KAG0410346.1"/>
    <property type="molecule type" value="Genomic_DNA"/>
</dbReference>
<keyword evidence="2" id="KW-1185">Reference proteome</keyword>